<keyword evidence="1" id="KW-0472">Membrane</keyword>
<keyword evidence="3" id="KW-1185">Reference proteome</keyword>
<protein>
    <submittedName>
        <fullName evidence="2">Uncharacterized protein</fullName>
    </submittedName>
</protein>
<evidence type="ECO:0000313" key="2">
    <source>
        <dbReference type="EMBL" id="MVN21918.1"/>
    </source>
</evidence>
<comment type="caution">
    <text evidence="2">The sequence shown here is derived from an EMBL/GenBank/DDBJ whole genome shotgun (WGS) entry which is preliminary data.</text>
</comment>
<dbReference type="AlphaFoldDB" id="A0A7K1SXE6"/>
<organism evidence="2 3">
    <name type="scientific">Mucilaginibacter arboris</name>
    <dbReference type="NCBI Taxonomy" id="2682090"/>
    <lineage>
        <taxon>Bacteria</taxon>
        <taxon>Pseudomonadati</taxon>
        <taxon>Bacteroidota</taxon>
        <taxon>Sphingobacteriia</taxon>
        <taxon>Sphingobacteriales</taxon>
        <taxon>Sphingobacteriaceae</taxon>
        <taxon>Mucilaginibacter</taxon>
    </lineage>
</organism>
<keyword evidence="1" id="KW-0812">Transmembrane</keyword>
<reference evidence="2 3" key="1">
    <citation type="submission" date="2019-12" db="EMBL/GenBank/DDBJ databases">
        <title>Mucilaginibacter sp. HMF7410 genome sequencing and assembly.</title>
        <authorList>
            <person name="Kang H."/>
            <person name="Cha I."/>
            <person name="Kim H."/>
            <person name="Joh K."/>
        </authorList>
    </citation>
    <scope>NUCLEOTIDE SEQUENCE [LARGE SCALE GENOMIC DNA]</scope>
    <source>
        <strain evidence="2 3">HMF7410</strain>
    </source>
</reference>
<dbReference type="Proteomes" id="UP000462014">
    <property type="component" value="Unassembled WGS sequence"/>
</dbReference>
<feature type="transmembrane region" description="Helical" evidence="1">
    <location>
        <begin position="7"/>
        <end position="27"/>
    </location>
</feature>
<accession>A0A7K1SXE6</accession>
<keyword evidence="1" id="KW-1133">Transmembrane helix</keyword>
<sequence>MSSRYKKIFLAFSIVVPFMLYCVYYYGMMISNAPYKFTEFEFIDFKYGEGNNLNNTYNSKTGRYQYVNNHDSLVVKTVHLNKDDLLYLHHKAAELGFWNFPKEVTNVENDPRFKNSPHYFFAFHYQRKTKEVMFDEAFNGDVRLKDAAMRLAKEIEGRLADAEDREK</sequence>
<gene>
    <name evidence="2" type="ORF">GO621_10255</name>
</gene>
<evidence type="ECO:0000256" key="1">
    <source>
        <dbReference type="SAM" id="Phobius"/>
    </source>
</evidence>
<proteinExistence type="predicted"/>
<dbReference type="RefSeq" id="WP_157566683.1">
    <property type="nucleotide sequence ID" value="NZ_WPIK01000008.1"/>
</dbReference>
<dbReference type="EMBL" id="WPIK01000008">
    <property type="protein sequence ID" value="MVN21918.1"/>
    <property type="molecule type" value="Genomic_DNA"/>
</dbReference>
<evidence type="ECO:0000313" key="3">
    <source>
        <dbReference type="Proteomes" id="UP000462014"/>
    </source>
</evidence>
<name>A0A7K1SXE6_9SPHI</name>